<dbReference type="InterPro" id="IPR014043">
    <property type="entry name" value="Acyl_transferase_dom"/>
</dbReference>
<keyword evidence="3 7" id="KW-0012">Acyltransferase</keyword>
<dbReference type="Pfam" id="PF00550">
    <property type="entry name" value="PP-binding"/>
    <property type="match status" value="1"/>
</dbReference>
<dbReference type="GO" id="GO:0006633">
    <property type="term" value="P:fatty acid biosynthetic process"/>
    <property type="evidence" value="ECO:0007669"/>
    <property type="project" value="TreeGrafter"/>
</dbReference>
<dbReference type="SUPFAM" id="SSF55048">
    <property type="entry name" value="Probable ACP-binding domain of malonyl-CoA ACP transacylase"/>
    <property type="match status" value="1"/>
</dbReference>
<evidence type="ECO:0000256" key="1">
    <source>
        <dbReference type="ARBA" id="ARBA00013258"/>
    </source>
</evidence>
<dbReference type="InterPro" id="IPR001227">
    <property type="entry name" value="Ac_transferase_dom_sf"/>
</dbReference>
<dbReference type="InterPro" id="IPR050858">
    <property type="entry name" value="Mal-CoA-ACP_Trans/PKS_FabD"/>
</dbReference>
<organism evidence="7 8">
    <name type="scientific">Nonomuraea deserti</name>
    <dbReference type="NCBI Taxonomy" id="1848322"/>
    <lineage>
        <taxon>Bacteria</taxon>
        <taxon>Bacillati</taxon>
        <taxon>Actinomycetota</taxon>
        <taxon>Actinomycetes</taxon>
        <taxon>Streptosporangiales</taxon>
        <taxon>Streptosporangiaceae</taxon>
        <taxon>Nonomuraea</taxon>
    </lineage>
</organism>
<evidence type="ECO:0000313" key="7">
    <source>
        <dbReference type="EMBL" id="TDD08233.1"/>
    </source>
</evidence>
<comment type="catalytic activity">
    <reaction evidence="4">
        <text>holo-[ACP] + malonyl-CoA = malonyl-[ACP] + CoA</text>
        <dbReference type="Rhea" id="RHEA:41792"/>
        <dbReference type="Rhea" id="RHEA-COMP:9623"/>
        <dbReference type="Rhea" id="RHEA-COMP:9685"/>
        <dbReference type="ChEBI" id="CHEBI:57287"/>
        <dbReference type="ChEBI" id="CHEBI:57384"/>
        <dbReference type="ChEBI" id="CHEBI:64479"/>
        <dbReference type="ChEBI" id="CHEBI:78449"/>
        <dbReference type="EC" id="2.3.1.39"/>
    </reaction>
</comment>
<dbReference type="EC" id="2.3.1.39" evidence="1"/>
<dbReference type="Gene3D" id="3.40.366.10">
    <property type="entry name" value="Malonyl-Coenzyme A Acyl Carrier Protein, domain 2"/>
    <property type="match status" value="1"/>
</dbReference>
<feature type="region of interest" description="Disordered" evidence="5">
    <location>
        <begin position="354"/>
        <end position="428"/>
    </location>
</feature>
<evidence type="ECO:0000256" key="2">
    <source>
        <dbReference type="ARBA" id="ARBA00022679"/>
    </source>
</evidence>
<dbReference type="PANTHER" id="PTHR42681:SF1">
    <property type="entry name" value="MALONYL-COA-ACYL CARRIER PROTEIN TRANSACYLASE, MITOCHONDRIAL"/>
    <property type="match status" value="1"/>
</dbReference>
<feature type="compositionally biased region" description="Pro residues" evidence="5">
    <location>
        <begin position="370"/>
        <end position="384"/>
    </location>
</feature>
<name>A0A4R4VXR4_9ACTN</name>
<dbReference type="SMART" id="SM00827">
    <property type="entry name" value="PKS_AT"/>
    <property type="match status" value="1"/>
</dbReference>
<comment type="caution">
    <text evidence="7">The sequence shown here is derived from an EMBL/GenBank/DDBJ whole genome shotgun (WGS) entry which is preliminary data.</text>
</comment>
<evidence type="ECO:0000256" key="4">
    <source>
        <dbReference type="ARBA" id="ARBA00048462"/>
    </source>
</evidence>
<dbReference type="Proteomes" id="UP000295258">
    <property type="component" value="Unassembled WGS sequence"/>
</dbReference>
<evidence type="ECO:0000256" key="3">
    <source>
        <dbReference type="ARBA" id="ARBA00023315"/>
    </source>
</evidence>
<dbReference type="SUPFAM" id="SSF47336">
    <property type="entry name" value="ACP-like"/>
    <property type="match status" value="1"/>
</dbReference>
<protein>
    <recommendedName>
        <fullName evidence="1">[acyl-carrier-protein] S-malonyltransferase</fullName>
        <ecNumber evidence="1">2.3.1.39</ecNumber>
    </recommendedName>
</protein>
<dbReference type="EMBL" id="SMKO01000022">
    <property type="protein sequence ID" value="TDD08233.1"/>
    <property type="molecule type" value="Genomic_DNA"/>
</dbReference>
<keyword evidence="8" id="KW-1185">Reference proteome</keyword>
<proteinExistence type="predicted"/>
<dbReference type="InterPro" id="IPR016035">
    <property type="entry name" value="Acyl_Trfase/lysoPLipase"/>
</dbReference>
<dbReference type="SUPFAM" id="SSF52151">
    <property type="entry name" value="FabD/lysophospholipase-like"/>
    <property type="match status" value="1"/>
</dbReference>
<accession>A0A4R4VXR4</accession>
<dbReference type="PANTHER" id="PTHR42681">
    <property type="entry name" value="MALONYL-COA-ACYL CARRIER PROTEIN TRANSACYLASE, MITOCHONDRIAL"/>
    <property type="match status" value="1"/>
</dbReference>
<dbReference type="PROSITE" id="PS50075">
    <property type="entry name" value="CARRIER"/>
    <property type="match status" value="1"/>
</dbReference>
<evidence type="ECO:0000259" key="6">
    <source>
        <dbReference type="PROSITE" id="PS50075"/>
    </source>
</evidence>
<dbReference type="Pfam" id="PF00698">
    <property type="entry name" value="Acyl_transf_1"/>
    <property type="match status" value="1"/>
</dbReference>
<gene>
    <name evidence="7" type="ORF">E1292_12170</name>
</gene>
<feature type="domain" description="Carrier" evidence="6">
    <location>
        <begin position="434"/>
        <end position="511"/>
    </location>
</feature>
<dbReference type="GO" id="GO:0005829">
    <property type="term" value="C:cytosol"/>
    <property type="evidence" value="ECO:0007669"/>
    <property type="project" value="TreeGrafter"/>
</dbReference>
<evidence type="ECO:0000313" key="8">
    <source>
        <dbReference type="Proteomes" id="UP000295258"/>
    </source>
</evidence>
<dbReference type="AlphaFoldDB" id="A0A4R4VXR4"/>
<dbReference type="GO" id="GO:0004314">
    <property type="term" value="F:[acyl-carrier-protein] S-malonyltransferase activity"/>
    <property type="evidence" value="ECO:0007669"/>
    <property type="project" value="UniProtKB-EC"/>
</dbReference>
<dbReference type="Gene3D" id="1.10.1200.10">
    <property type="entry name" value="ACP-like"/>
    <property type="match status" value="1"/>
</dbReference>
<dbReference type="InterPro" id="IPR009081">
    <property type="entry name" value="PP-bd_ACP"/>
</dbReference>
<dbReference type="InterPro" id="IPR016036">
    <property type="entry name" value="Malonyl_transacylase_ACP-bd"/>
</dbReference>
<reference evidence="7 8" key="1">
    <citation type="submission" date="2019-03" db="EMBL/GenBank/DDBJ databases">
        <title>Draft genome sequences of novel Actinobacteria.</title>
        <authorList>
            <person name="Sahin N."/>
            <person name="Ay H."/>
            <person name="Saygin H."/>
        </authorList>
    </citation>
    <scope>NUCLEOTIDE SEQUENCE [LARGE SCALE GENOMIC DNA]</scope>
    <source>
        <strain evidence="7 8">KC310</strain>
    </source>
</reference>
<dbReference type="InterPro" id="IPR036736">
    <property type="entry name" value="ACP-like_sf"/>
</dbReference>
<sequence length="517" mass="53686">MSAVTLASSSSHAEYATQIPGMGISSTPCSEGTGMLSSVEIVVGLFPGQGAYLPGVLARLRAQDPGAAKAIETIDTVAGGILGKGLGRAYSDDTADQLLDAAPDVLQLAVFATSVAAFRTLSDRGAGFSVLVGHSLGEIAALVAGGALDVAEGAEILCHRITVLREHDTSGGGLLALGCAPDRAQQILDLLPTSGAVVAVDNGPAQTVVAGTADALRRTATIAGAIGLPSTALHSPHPFHSPLLAQARQELARRLSGYSRRSLRVPVFSPVLGRYYRDSDDLGELLASHLVTPVRFGPTVERLHRSGAGVWVEVGAGRALTSRVRSIEPAASVHTPLLPDLDTLRETGQYLAPAAEPRTARHSGTTLANPPAPATPETSPPPASVAPQETGTTFASIAPQETDMPPASVPPQWMSAPPAPTPPVETPAMPASRETVAARVRDLYATTLEYPEEVFEDGAELEADLGIDSVKRVELMGRLGVLFQLGPPPDDMRTADYRTFGQVVDFVVDSLARVGTT</sequence>
<evidence type="ECO:0000256" key="5">
    <source>
        <dbReference type="SAM" id="MobiDB-lite"/>
    </source>
</evidence>
<keyword evidence="2 7" id="KW-0808">Transferase</keyword>